<reference evidence="1 2" key="1">
    <citation type="journal article" date="2018" name="Mol. Biol. Evol.">
        <title>Broad Genomic Sampling Reveals a Smut Pathogenic Ancestry of the Fungal Clade Ustilaginomycotina.</title>
        <authorList>
            <person name="Kijpornyongpan T."/>
            <person name="Mondo S.J."/>
            <person name="Barry K."/>
            <person name="Sandor L."/>
            <person name="Lee J."/>
            <person name="Lipzen A."/>
            <person name="Pangilinan J."/>
            <person name="LaButti K."/>
            <person name="Hainaut M."/>
            <person name="Henrissat B."/>
            <person name="Grigoriev I.V."/>
            <person name="Spatafora J.W."/>
            <person name="Aime M.C."/>
        </authorList>
    </citation>
    <scope>NUCLEOTIDE SEQUENCE [LARGE SCALE GENOMIC DNA]</scope>
    <source>
        <strain evidence="1 2">SA 807</strain>
    </source>
</reference>
<sequence length="1450" mass="164371">MSAQKEAKDPPSFTSFNPAEASTSKPPSFSSFNPPGPSSSNRPPTFSSFSPAAPPSRISRDQEEKGDGLREKGKGKEQEKERRLDGFERKEHRRRRHDRHDRGKDHSSHHRKRHEPDQEDHEERRKERRNHRNGDGRDDETIDLTETSSSRSRQHDSISYLRQESNQHLSSYHRRSDSRHHRPYRDRSEESVVRPISNSTFGIPSNHLNHGCGALSLNLKPTTAPPSYERDLYYTDLIGDDKAAKFGQDFSKVPRSHRAGGGRVLGLDEGLRITLESAKGRKGKGLMLAPGGKQRHRYVSSSQAWRTFERPQKRVRVGSKPGLIGIETWTDYIELRTRKPKTQGHESGPRHRVSLDLFPEDEEESASDASILGESEEDTDTFEDPYDQVRRKSRELNSRVLQDPQDTAAWLELVELQESIIESGGQEKIDILPRKMSRRSRRREAELAEEALKKTRATRRKALAAIQLSVLDRALGQFTASQPVELVLARLRTAASSGLWDSERLQKEWNKILETDRRENHNHLEESILLWSEYLEWRASDWSLFEFMAVWKEFARGVAAMGSRASMFSYECAERSKCEQAQIQIASMACKLAREAGFVEWGIAVSQALLELNSSRPEGLSEPPFQPSVLERDYASSSEQEMAWIEKVLDSLQSFWDKEGLRLGEEGASGWDVASSQPESDPFNVERPPPEYEKAFSDEPIPKDPFERWRSTELSRSKTRSLPARTTDKPLWKASEEEIDPDSIVFFSDIRPLLFVVHCQNSKVALLDLSLEAAGLPSNLVSSLSHNATGPATKHHSVSLELSDQFWPEELRDLSRNKFDLPMSSESIEGLRMERERKSFLADPSRCPIKSWPVTLENIFSNPGVSPLSQDVSCALHSSTPANHRFARRILDQVGRRINHVSIQLLRLGLEAHVSLKLAIKLAKKILSDDRQNLVLWNAYAELEKKAGKVESARTVYLTTLESLSGLGENGIKEAPAIWAALSELEWKQGRPDQALGVLMLAASSRLHTTLSVGNKLKEILGNDFKISDVAIRQTREDFASINSQMHFSFGPKQLPKVVFCLALFEHLIQPAGSGISAACKVFESKAKIFESKDAENGTRVAEDILTHEVRFIRHHVDSKGSFRPSDARRALTAAVEAAPSNTEFFSNLAANEMRSKVENYLRLTLERVTLGDRREARRTLIRRQPEEEAVRWLYAVYVELNLHTTSFNEHSVRRIFEQAVEAEGARHSAHIWKAFIDFECRLHTFRDGSGSERERKTHLLRAKSLVYRAIHNCPSCKDLYMVAFSRPLRSVMKSDELRMMFEMMCEKGLRQFVHLEDFLEDWEREEEEEEDAMSEDDASGSVGDGGVRQMKRQRQPADSDDSDFEDGVLKEGRKRKAIYEQVGGGEPPHLESPAGDRSSSAAGLEIEAKGSVPMCYYEEPPPKASLETLPIEVGNNLSNRTPSRLGDDR</sequence>
<name>A0ACD0P4I4_9BASI</name>
<dbReference type="Proteomes" id="UP000245626">
    <property type="component" value="Unassembled WGS sequence"/>
</dbReference>
<protein>
    <submittedName>
        <fullName evidence="1">Uncharacterized protein</fullName>
    </submittedName>
</protein>
<organism evidence="1 2">
    <name type="scientific">Violaceomyces palustris</name>
    <dbReference type="NCBI Taxonomy" id="1673888"/>
    <lineage>
        <taxon>Eukaryota</taxon>
        <taxon>Fungi</taxon>
        <taxon>Dikarya</taxon>
        <taxon>Basidiomycota</taxon>
        <taxon>Ustilaginomycotina</taxon>
        <taxon>Ustilaginomycetes</taxon>
        <taxon>Violaceomycetales</taxon>
        <taxon>Violaceomycetaceae</taxon>
        <taxon>Violaceomyces</taxon>
    </lineage>
</organism>
<accession>A0ACD0P4I4</accession>
<keyword evidence="2" id="KW-1185">Reference proteome</keyword>
<dbReference type="EMBL" id="KZ819745">
    <property type="protein sequence ID" value="PWN53020.1"/>
    <property type="molecule type" value="Genomic_DNA"/>
</dbReference>
<evidence type="ECO:0000313" key="1">
    <source>
        <dbReference type="EMBL" id="PWN53020.1"/>
    </source>
</evidence>
<evidence type="ECO:0000313" key="2">
    <source>
        <dbReference type="Proteomes" id="UP000245626"/>
    </source>
</evidence>
<gene>
    <name evidence="1" type="ORF">IE53DRAFT_224556</name>
</gene>
<proteinExistence type="predicted"/>